<dbReference type="Proteomes" id="UP000184364">
    <property type="component" value="Unassembled WGS sequence"/>
</dbReference>
<dbReference type="Gene3D" id="3.40.710.10">
    <property type="entry name" value="DD-peptidase/beta-lactamase superfamily"/>
    <property type="match status" value="1"/>
</dbReference>
<sequence>MIIAFVSQSLSAQIKTVKGKDISAQEIDTFIKNQMDSLQIPALSIAIIKDNKIVYSKAAGTKNAQQEPVEKNTIFEAASMTKPMFAYTVLKLVKNNIIDLDRPLYTYYPYADIAYDDRYKLITARMVLDHTTGFPNWRENNKLAIHFTPGTKFDYSGEGYEYLALVIEHLTGKKIDVIMQEYTFKPMSIKNAYLTYNEYVGQHLADGIKGEHDRGKNDPYLQPHTPYSLYIEPTEYAKFVMELIKESHKPNSIFQSMATSQIEIHEEDMDPKVKMNMGLGIFIEKTPYGLKYFHGGSNGNCYNSLFQFYKDSKVGFVYFMAGCRQGDFAKKIDQFMLNGK</sequence>
<protein>
    <submittedName>
        <fullName evidence="2">CubicO group peptidase, beta-lactamase class C family</fullName>
    </submittedName>
</protein>
<dbReference type="Pfam" id="PF00144">
    <property type="entry name" value="Beta-lactamase"/>
    <property type="match status" value="1"/>
</dbReference>
<dbReference type="InterPro" id="IPR001466">
    <property type="entry name" value="Beta-lactam-related"/>
</dbReference>
<dbReference type="SUPFAM" id="SSF56601">
    <property type="entry name" value="beta-lactamase/transpeptidase-like"/>
    <property type="match status" value="1"/>
</dbReference>
<dbReference type="InterPro" id="IPR050789">
    <property type="entry name" value="Diverse_Enzym_Activities"/>
</dbReference>
<accession>A0A1M6XFC6</accession>
<dbReference type="PANTHER" id="PTHR43283">
    <property type="entry name" value="BETA-LACTAMASE-RELATED"/>
    <property type="match status" value="1"/>
</dbReference>
<reference evidence="3" key="1">
    <citation type="submission" date="2016-11" db="EMBL/GenBank/DDBJ databases">
        <authorList>
            <person name="Varghese N."/>
            <person name="Submissions S."/>
        </authorList>
    </citation>
    <scope>NUCLEOTIDE SEQUENCE [LARGE SCALE GENOMIC DNA]</scope>
    <source>
        <strain evidence="3">DSM 26899</strain>
    </source>
</reference>
<evidence type="ECO:0000313" key="3">
    <source>
        <dbReference type="Proteomes" id="UP000184364"/>
    </source>
</evidence>
<evidence type="ECO:0000313" key="2">
    <source>
        <dbReference type="EMBL" id="SHL04667.1"/>
    </source>
</evidence>
<evidence type="ECO:0000259" key="1">
    <source>
        <dbReference type="Pfam" id="PF00144"/>
    </source>
</evidence>
<dbReference type="EMBL" id="FRAV01000011">
    <property type="protein sequence ID" value="SHL04667.1"/>
    <property type="molecule type" value="Genomic_DNA"/>
</dbReference>
<proteinExistence type="predicted"/>
<name>A0A1M6XFC6_9FLAO</name>
<gene>
    <name evidence="2" type="ORF">SAMN05444267_10111</name>
</gene>
<dbReference type="InterPro" id="IPR012338">
    <property type="entry name" value="Beta-lactam/transpept-like"/>
</dbReference>
<dbReference type="STRING" id="1302687.SAMN05444267_10111"/>
<organism evidence="2 3">
    <name type="scientific">Chryseobacterium polytrichastri</name>
    <dbReference type="NCBI Taxonomy" id="1302687"/>
    <lineage>
        <taxon>Bacteria</taxon>
        <taxon>Pseudomonadati</taxon>
        <taxon>Bacteroidota</taxon>
        <taxon>Flavobacteriia</taxon>
        <taxon>Flavobacteriales</taxon>
        <taxon>Weeksellaceae</taxon>
        <taxon>Chryseobacterium group</taxon>
        <taxon>Chryseobacterium</taxon>
    </lineage>
</organism>
<feature type="domain" description="Beta-lactamase-related" evidence="1">
    <location>
        <begin position="28"/>
        <end position="322"/>
    </location>
</feature>
<dbReference type="AlphaFoldDB" id="A0A1M6XFC6"/>
<keyword evidence="3" id="KW-1185">Reference proteome</keyword>
<dbReference type="PANTHER" id="PTHR43283:SF18">
    <property type="match status" value="1"/>
</dbReference>